<comment type="caution">
    <text evidence="2">The sequence shown here is derived from an EMBL/GenBank/DDBJ whole genome shotgun (WGS) entry which is preliminary data.</text>
</comment>
<evidence type="ECO:0000313" key="2">
    <source>
        <dbReference type="EMBL" id="KAH7263860.1"/>
    </source>
</evidence>
<organism evidence="2 3">
    <name type="scientific">Fusarium solani</name>
    <name type="common">Filamentous fungus</name>
    <dbReference type="NCBI Taxonomy" id="169388"/>
    <lineage>
        <taxon>Eukaryota</taxon>
        <taxon>Fungi</taxon>
        <taxon>Dikarya</taxon>
        <taxon>Ascomycota</taxon>
        <taxon>Pezizomycotina</taxon>
        <taxon>Sordariomycetes</taxon>
        <taxon>Hypocreomycetidae</taxon>
        <taxon>Hypocreales</taxon>
        <taxon>Nectriaceae</taxon>
        <taxon>Fusarium</taxon>
        <taxon>Fusarium solani species complex</taxon>
    </lineage>
</organism>
<dbReference type="EMBL" id="JAGTJS010000007">
    <property type="protein sequence ID" value="KAH7263860.1"/>
    <property type="molecule type" value="Genomic_DNA"/>
</dbReference>
<keyword evidence="3" id="KW-1185">Reference proteome</keyword>
<sequence length="349" mass="39809">MRPTPKRLGHKKSRNGCVQCKARHVKLDVGTQSGCREAYFTKKPVTITCHPSPPRGDPAEDQSWRSPTAWLQSLQLLYHYDTVVSDVLSHERSTSQVWKGLIPKMAFSHEFLMHGLLAVSALHYAQHHPGQRKEYILVSSHYQNLALNMFAVKLQDINEEKIEPYIYLATFIFILSLCSIPERQDSPSPVTPTPLVEQDQPQALPAKQTGAFHDRMDQLYALARGLSPTLDAINEKSSCLLAIESPRTIHSSCCTDRSPSRARRIWLWPISLTHIFLELLSSSHYVALIILAHYAALAKPFENKHWMNQDWSASVIASVERALEDKWQEWIAWPKRSIEQEINLDEMSP</sequence>
<dbReference type="InterPro" id="IPR053157">
    <property type="entry name" value="Sterol_Uptake_Regulator"/>
</dbReference>
<dbReference type="AlphaFoldDB" id="A0A9P9HUH1"/>
<gene>
    <name evidence="2" type="ORF">B0J15DRAFT_534508</name>
</gene>
<name>A0A9P9HUH1_FUSSL</name>
<accession>A0A9P9HUH1</accession>
<evidence type="ECO:0000313" key="3">
    <source>
        <dbReference type="Proteomes" id="UP000736672"/>
    </source>
</evidence>
<dbReference type="Pfam" id="PF11951">
    <property type="entry name" value="Fungal_trans_2"/>
    <property type="match status" value="1"/>
</dbReference>
<dbReference type="OrthoDB" id="3546279at2759"/>
<dbReference type="PANTHER" id="PTHR47784:SF5">
    <property type="entry name" value="STEROL UPTAKE CONTROL PROTEIN 2"/>
    <property type="match status" value="1"/>
</dbReference>
<dbReference type="PANTHER" id="PTHR47784">
    <property type="entry name" value="STEROL UPTAKE CONTROL PROTEIN 2"/>
    <property type="match status" value="1"/>
</dbReference>
<dbReference type="GO" id="GO:0001228">
    <property type="term" value="F:DNA-binding transcription activator activity, RNA polymerase II-specific"/>
    <property type="evidence" value="ECO:0007669"/>
    <property type="project" value="TreeGrafter"/>
</dbReference>
<evidence type="ECO:0000256" key="1">
    <source>
        <dbReference type="ARBA" id="ARBA00023242"/>
    </source>
</evidence>
<dbReference type="Proteomes" id="UP000736672">
    <property type="component" value="Unassembled WGS sequence"/>
</dbReference>
<dbReference type="InterPro" id="IPR021858">
    <property type="entry name" value="Fun_TF"/>
</dbReference>
<proteinExistence type="predicted"/>
<keyword evidence="1" id="KW-0539">Nucleus</keyword>
<reference evidence="2" key="1">
    <citation type="journal article" date="2021" name="Nat. Commun.">
        <title>Genetic determinants of endophytism in the Arabidopsis root mycobiome.</title>
        <authorList>
            <person name="Mesny F."/>
            <person name="Miyauchi S."/>
            <person name="Thiergart T."/>
            <person name="Pickel B."/>
            <person name="Atanasova L."/>
            <person name="Karlsson M."/>
            <person name="Huettel B."/>
            <person name="Barry K.W."/>
            <person name="Haridas S."/>
            <person name="Chen C."/>
            <person name="Bauer D."/>
            <person name="Andreopoulos W."/>
            <person name="Pangilinan J."/>
            <person name="LaButti K."/>
            <person name="Riley R."/>
            <person name="Lipzen A."/>
            <person name="Clum A."/>
            <person name="Drula E."/>
            <person name="Henrissat B."/>
            <person name="Kohler A."/>
            <person name="Grigoriev I.V."/>
            <person name="Martin F.M."/>
            <person name="Hacquard S."/>
        </authorList>
    </citation>
    <scope>NUCLEOTIDE SEQUENCE</scope>
    <source>
        <strain evidence="2">FSSC 5 MPI-SDFR-AT-0091</strain>
    </source>
</reference>
<protein>
    <submittedName>
        <fullName evidence="2">Uncharacterized protein</fullName>
    </submittedName>
</protein>